<evidence type="ECO:0000313" key="2">
    <source>
        <dbReference type="EMBL" id="RRJ83900.1"/>
    </source>
</evidence>
<evidence type="ECO:0000313" key="3">
    <source>
        <dbReference type="Proteomes" id="UP000280792"/>
    </source>
</evidence>
<reference evidence="2 3" key="1">
    <citation type="submission" date="2018-08" db="EMBL/GenBank/DDBJ databases">
        <authorList>
            <person name="Khan S.A."/>
        </authorList>
    </citation>
    <scope>NUCLEOTIDE SEQUENCE [LARGE SCALE GENOMIC DNA]</scope>
    <source>
        <strain evidence="2 3">GTF-13</strain>
    </source>
</reference>
<sequence>MNAKREAKWMIYGANGFTGSMIARKAHMQGMSPILAGRSEEQIVPLATELGVSYRVFSLEEPERIAENLADIDLLLNCAGPFVDTAPSLIDSCMDNNLHYLDITGEIAIFEYAQARHSRARQCRKVICPGVGFDVIPTDCIAATLKNALPDAERLTLGFDTEGGLSVGTTKTSLLGAGQGSMVRQAGKLVCEPLAARERDIDFGTGIKHAVAIPWGDLATAWFSTGIGNIEVYMGAPPGRVRQLRQLNWLRPLLRLGWLQRFLLRRIEQSVENPTTEERSQAPCYVWGEVKNNNGTSKQAFLSTPNGYDLTVSGALAITQYLLDYEGGGGYFTPSRLMGASFVESLPGCSAITVISYQQGVLDS</sequence>
<dbReference type="PANTHER" id="PTHR43781">
    <property type="entry name" value="SACCHAROPINE DEHYDROGENASE"/>
    <property type="match status" value="1"/>
</dbReference>
<dbReference type="Pfam" id="PF03435">
    <property type="entry name" value="Sacchrp_dh_NADP"/>
    <property type="match status" value="1"/>
</dbReference>
<dbReference type="AlphaFoldDB" id="A0A3P3VMR1"/>
<dbReference type="Proteomes" id="UP000280792">
    <property type="component" value="Unassembled WGS sequence"/>
</dbReference>
<dbReference type="InterPro" id="IPR036291">
    <property type="entry name" value="NAD(P)-bd_dom_sf"/>
</dbReference>
<name>A0A3P3VMR1_9GAMM</name>
<dbReference type="PANTHER" id="PTHR43781:SF1">
    <property type="entry name" value="SACCHAROPINE DEHYDROGENASE"/>
    <property type="match status" value="1"/>
</dbReference>
<dbReference type="Gene3D" id="3.40.50.720">
    <property type="entry name" value="NAD(P)-binding Rossmann-like Domain"/>
    <property type="match status" value="1"/>
</dbReference>
<gene>
    <name evidence="2" type="ORF">D0544_01915</name>
</gene>
<organism evidence="2 3">
    <name type="scientific">Aestuariirhabdus litorea</name>
    <dbReference type="NCBI Taxonomy" id="2528527"/>
    <lineage>
        <taxon>Bacteria</taxon>
        <taxon>Pseudomonadati</taxon>
        <taxon>Pseudomonadota</taxon>
        <taxon>Gammaproteobacteria</taxon>
        <taxon>Oceanospirillales</taxon>
        <taxon>Aestuariirhabdaceae</taxon>
        <taxon>Aestuariirhabdus</taxon>
    </lineage>
</organism>
<dbReference type="SUPFAM" id="SSF51735">
    <property type="entry name" value="NAD(P)-binding Rossmann-fold domains"/>
    <property type="match status" value="1"/>
</dbReference>
<keyword evidence="3" id="KW-1185">Reference proteome</keyword>
<reference evidence="2 3" key="2">
    <citation type="submission" date="2018-12" db="EMBL/GenBank/DDBJ databases">
        <title>Simiduia agarivorans gen. nov., sp. nov., a marine, agarolytic bacterium isolated from shallow coastal water from Keelung, Taiwan.</title>
        <authorList>
            <person name="Shieh W.Y."/>
        </authorList>
    </citation>
    <scope>NUCLEOTIDE SEQUENCE [LARGE SCALE GENOMIC DNA]</scope>
    <source>
        <strain evidence="2 3">GTF-13</strain>
    </source>
</reference>
<protein>
    <recommendedName>
        <fullName evidence="1">Saccharopine dehydrogenase NADP binding domain-containing protein</fullName>
    </recommendedName>
</protein>
<proteinExistence type="predicted"/>
<evidence type="ECO:0000259" key="1">
    <source>
        <dbReference type="Pfam" id="PF03435"/>
    </source>
</evidence>
<comment type="caution">
    <text evidence="2">The sequence shown here is derived from an EMBL/GenBank/DDBJ whole genome shotgun (WGS) entry which is preliminary data.</text>
</comment>
<feature type="domain" description="Saccharopine dehydrogenase NADP binding" evidence="1">
    <location>
        <begin position="10"/>
        <end position="120"/>
    </location>
</feature>
<dbReference type="EMBL" id="QWEZ01000001">
    <property type="protein sequence ID" value="RRJ83900.1"/>
    <property type="molecule type" value="Genomic_DNA"/>
</dbReference>
<dbReference type="InterPro" id="IPR005097">
    <property type="entry name" value="Sacchrp_dh_NADP-bd"/>
</dbReference>
<dbReference type="RefSeq" id="WP_125014317.1">
    <property type="nucleotide sequence ID" value="NZ_QWEZ01000001.1"/>
</dbReference>
<accession>A0A3P3VMR1</accession>